<dbReference type="SUPFAM" id="SSF54909">
    <property type="entry name" value="Dimeric alpha+beta barrel"/>
    <property type="match status" value="2"/>
</dbReference>
<dbReference type="Pfam" id="PF07237">
    <property type="entry name" value="DUF1428"/>
    <property type="match status" value="2"/>
</dbReference>
<proteinExistence type="predicted"/>
<evidence type="ECO:0000313" key="1">
    <source>
        <dbReference type="EMBL" id="MDO7843718.1"/>
    </source>
</evidence>
<gene>
    <name evidence="1" type="ORF">Q5H94_15405</name>
</gene>
<evidence type="ECO:0000313" key="2">
    <source>
        <dbReference type="Proteomes" id="UP001176468"/>
    </source>
</evidence>
<organism evidence="1 2">
    <name type="scientific">Sphingomonas immobilis</name>
    <dbReference type="NCBI Taxonomy" id="3063997"/>
    <lineage>
        <taxon>Bacteria</taxon>
        <taxon>Pseudomonadati</taxon>
        <taxon>Pseudomonadota</taxon>
        <taxon>Alphaproteobacteria</taxon>
        <taxon>Sphingomonadales</taxon>
        <taxon>Sphingomonadaceae</taxon>
        <taxon>Sphingomonas</taxon>
    </lineage>
</organism>
<dbReference type="Proteomes" id="UP001176468">
    <property type="component" value="Unassembled WGS sequence"/>
</dbReference>
<dbReference type="InterPro" id="IPR011008">
    <property type="entry name" value="Dimeric_a/b-barrel"/>
</dbReference>
<dbReference type="InterPro" id="IPR009874">
    <property type="entry name" value="DUF1428"/>
</dbReference>
<accession>A0ABT9A1M0</accession>
<name>A0ABT9A1M0_9SPHN</name>
<dbReference type="Gene3D" id="3.30.70.100">
    <property type="match status" value="2"/>
</dbReference>
<comment type="caution">
    <text evidence="1">The sequence shown here is derived from an EMBL/GenBank/DDBJ whole genome shotgun (WGS) entry which is preliminary data.</text>
</comment>
<protein>
    <submittedName>
        <fullName evidence="1">DUF1428 domain-containing protein</fullName>
    </submittedName>
</protein>
<dbReference type="RefSeq" id="WP_304562179.1">
    <property type="nucleotide sequence ID" value="NZ_JAUQSZ010000011.1"/>
</dbReference>
<keyword evidence="2" id="KW-1185">Reference proteome</keyword>
<dbReference type="EMBL" id="JAUQSZ010000011">
    <property type="protein sequence ID" value="MDO7843718.1"/>
    <property type="molecule type" value="Genomic_DNA"/>
</dbReference>
<sequence>MTFVQGFVIPSHDKAGYISMAAEGAPVFLDHGARRIVETWAVDVPDGKRTDMKKAVALEDGEDVVFSWIFYDDRESFDAAHDKIFNDPRMKMPETMPFDTKRMIFAGFDVVYDSGDSGAPIGFVDGMVAAVPSDKRDAFAAFAQGHGALFKEKGALRVVDGWGVDVPEGKLTDFRRSVDLAEGETVVFGWIEWPDKATRDAAWGALMSDPRMAEAKPVWNGPTAIFGGFAPVFDTAHQ</sequence>
<reference evidence="1" key="1">
    <citation type="submission" date="2023-07" db="EMBL/GenBank/DDBJ databases">
        <authorList>
            <person name="Kim M.K."/>
        </authorList>
    </citation>
    <scope>NUCLEOTIDE SEQUENCE</scope>
    <source>
        <strain evidence="1">CA1-15</strain>
    </source>
</reference>